<comment type="caution">
    <text evidence="5">The sequence shown here is derived from an EMBL/GenBank/DDBJ whole genome shotgun (WGS) entry which is preliminary data.</text>
</comment>
<gene>
    <name evidence="5" type="ORF">XM47_15685</name>
</gene>
<dbReference type="PANTHER" id="PTHR45138:SF9">
    <property type="entry name" value="DIGUANYLATE CYCLASE DGCM-RELATED"/>
    <property type="match status" value="1"/>
</dbReference>
<dbReference type="GO" id="GO:0052621">
    <property type="term" value="F:diguanylate cyclase activity"/>
    <property type="evidence" value="ECO:0007669"/>
    <property type="project" value="UniProtKB-EC"/>
</dbReference>
<sequence length="520" mass="58508">MHIKDEGLWRAVPENITELNINNYRQVWSNTLPITEGIVGKSGGFLTKINITNNSGQTWFLIPNANFLDIARATWITNSKQEEEVIDFSQFHNSSAPQLLHFQVLPIQVDGETNTSIWLYVSAKHFPTLVSLTLYSSADFYRYQTMNNSLSLTAISIMLLLGLLSFLIYTRTGHRIAITCAGYVGLHGVGWAAASGLVNDLFSEIQINWSYAGMYIFPFAIACACQFVSDLFECKNQHLKLAKFLNILTIICTFLGLSMALISFQLSFYVSHILAMIWILVTLSVSVIMMSKKDFRAKYFLIGNLLYSFSLAYYMAAHNKMFGALDNPEAVVLIALSVDCLCIILCLSEWFKLKQIEFNRHFYLSRIDPLTQLGNRYALNETLSNLGEHYFIVYIDFDGLKAINDKYGHAEGDKLIEKGAKLISNLIKPKGTTFRVGGDEFICVLSTSTYADLLSLQQIISQSLIEINSQLKAFWAEAGLSFGIANNQQGNTASECLSLADSEMYKYKQLKIRVETAKQI</sequence>
<feature type="transmembrane region" description="Helical" evidence="3">
    <location>
        <begin position="150"/>
        <end position="169"/>
    </location>
</feature>
<feature type="transmembrane region" description="Helical" evidence="3">
    <location>
        <begin position="214"/>
        <end position="232"/>
    </location>
</feature>
<dbReference type="EMBL" id="LAZL01000029">
    <property type="protein sequence ID" value="KMT64223.1"/>
    <property type="molecule type" value="Genomic_DNA"/>
</dbReference>
<dbReference type="Gene3D" id="3.30.70.270">
    <property type="match status" value="1"/>
</dbReference>
<feature type="transmembrane region" description="Helical" evidence="3">
    <location>
        <begin position="176"/>
        <end position="194"/>
    </location>
</feature>
<dbReference type="PATRIC" id="fig|1513271.3.peg.3232"/>
<comment type="catalytic activity">
    <reaction evidence="2">
        <text>2 GTP = 3',3'-c-di-GMP + 2 diphosphate</text>
        <dbReference type="Rhea" id="RHEA:24898"/>
        <dbReference type="ChEBI" id="CHEBI:33019"/>
        <dbReference type="ChEBI" id="CHEBI:37565"/>
        <dbReference type="ChEBI" id="CHEBI:58805"/>
        <dbReference type="EC" id="2.7.7.65"/>
    </reaction>
</comment>
<organism evidence="5 6">
    <name type="scientific">Catenovulum maritimum</name>
    <dbReference type="NCBI Taxonomy" id="1513271"/>
    <lineage>
        <taxon>Bacteria</taxon>
        <taxon>Pseudomonadati</taxon>
        <taxon>Pseudomonadota</taxon>
        <taxon>Gammaproteobacteria</taxon>
        <taxon>Alteromonadales</taxon>
        <taxon>Alteromonadaceae</taxon>
        <taxon>Catenovulum</taxon>
    </lineage>
</organism>
<dbReference type="Pfam" id="PF07695">
    <property type="entry name" value="7TMR-DISM_7TM"/>
    <property type="match status" value="1"/>
</dbReference>
<dbReference type="Pfam" id="PF00990">
    <property type="entry name" value="GGDEF"/>
    <property type="match status" value="1"/>
</dbReference>
<evidence type="ECO:0000313" key="6">
    <source>
        <dbReference type="Proteomes" id="UP000037600"/>
    </source>
</evidence>
<dbReference type="Proteomes" id="UP000037600">
    <property type="component" value="Unassembled WGS sequence"/>
</dbReference>
<dbReference type="GO" id="GO:0043709">
    <property type="term" value="P:cell adhesion involved in single-species biofilm formation"/>
    <property type="evidence" value="ECO:0007669"/>
    <property type="project" value="TreeGrafter"/>
</dbReference>
<dbReference type="InterPro" id="IPR000160">
    <property type="entry name" value="GGDEF_dom"/>
</dbReference>
<protein>
    <recommendedName>
        <fullName evidence="1">diguanylate cyclase</fullName>
        <ecNumber evidence="1">2.7.7.65</ecNumber>
    </recommendedName>
</protein>
<dbReference type="PANTHER" id="PTHR45138">
    <property type="entry name" value="REGULATORY COMPONENTS OF SENSORY TRANSDUCTION SYSTEM"/>
    <property type="match status" value="1"/>
</dbReference>
<evidence type="ECO:0000256" key="2">
    <source>
        <dbReference type="ARBA" id="ARBA00034247"/>
    </source>
</evidence>
<name>A0A0J8GU60_9ALTE</name>
<dbReference type="SUPFAM" id="SSF55073">
    <property type="entry name" value="Nucleotide cyclase"/>
    <property type="match status" value="1"/>
</dbReference>
<dbReference type="EC" id="2.7.7.65" evidence="1"/>
<evidence type="ECO:0000256" key="3">
    <source>
        <dbReference type="SAM" id="Phobius"/>
    </source>
</evidence>
<dbReference type="AlphaFoldDB" id="A0A0J8GU60"/>
<keyword evidence="6" id="KW-1185">Reference proteome</keyword>
<dbReference type="STRING" id="1513271.XM47_15685"/>
<dbReference type="GO" id="GO:0005886">
    <property type="term" value="C:plasma membrane"/>
    <property type="evidence" value="ECO:0007669"/>
    <property type="project" value="TreeGrafter"/>
</dbReference>
<dbReference type="NCBIfam" id="TIGR00254">
    <property type="entry name" value="GGDEF"/>
    <property type="match status" value="1"/>
</dbReference>
<dbReference type="InterPro" id="IPR029787">
    <property type="entry name" value="Nucleotide_cyclase"/>
</dbReference>
<feature type="domain" description="GGDEF" evidence="4">
    <location>
        <begin position="388"/>
        <end position="520"/>
    </location>
</feature>
<evidence type="ECO:0000256" key="1">
    <source>
        <dbReference type="ARBA" id="ARBA00012528"/>
    </source>
</evidence>
<dbReference type="CDD" id="cd01949">
    <property type="entry name" value="GGDEF"/>
    <property type="match status" value="1"/>
</dbReference>
<keyword evidence="3" id="KW-1133">Transmembrane helix</keyword>
<dbReference type="SMART" id="SM00267">
    <property type="entry name" value="GGDEF"/>
    <property type="match status" value="1"/>
</dbReference>
<dbReference type="PROSITE" id="PS50887">
    <property type="entry name" value="GGDEF"/>
    <property type="match status" value="1"/>
</dbReference>
<proteinExistence type="predicted"/>
<feature type="transmembrane region" description="Helical" evidence="3">
    <location>
        <begin position="330"/>
        <end position="351"/>
    </location>
</feature>
<keyword evidence="3" id="KW-0472">Membrane</keyword>
<dbReference type="GO" id="GO:1902201">
    <property type="term" value="P:negative regulation of bacterial-type flagellum-dependent cell motility"/>
    <property type="evidence" value="ECO:0007669"/>
    <property type="project" value="TreeGrafter"/>
</dbReference>
<evidence type="ECO:0000313" key="5">
    <source>
        <dbReference type="EMBL" id="KMT64223.1"/>
    </source>
</evidence>
<accession>A0A0J8GU60</accession>
<evidence type="ECO:0000259" key="4">
    <source>
        <dbReference type="PROSITE" id="PS50887"/>
    </source>
</evidence>
<reference evidence="5 6" key="1">
    <citation type="submission" date="2015-04" db="EMBL/GenBank/DDBJ databases">
        <title>Draft Genome Sequence of the Novel Agar-Digesting Marine Bacterium Q1.</title>
        <authorList>
            <person name="Li Y."/>
            <person name="Li D."/>
            <person name="Chen G."/>
            <person name="Du Z."/>
        </authorList>
    </citation>
    <scope>NUCLEOTIDE SEQUENCE [LARGE SCALE GENOMIC DNA]</scope>
    <source>
        <strain evidence="5 6">Q1</strain>
    </source>
</reference>
<keyword evidence="3" id="KW-0812">Transmembrane</keyword>
<feature type="transmembrane region" description="Helical" evidence="3">
    <location>
        <begin position="244"/>
        <end position="262"/>
    </location>
</feature>
<feature type="transmembrane region" description="Helical" evidence="3">
    <location>
        <begin position="299"/>
        <end position="318"/>
    </location>
</feature>
<dbReference type="InterPro" id="IPR050469">
    <property type="entry name" value="Diguanylate_Cyclase"/>
</dbReference>
<dbReference type="InterPro" id="IPR043128">
    <property type="entry name" value="Rev_trsase/Diguanyl_cyclase"/>
</dbReference>
<dbReference type="InterPro" id="IPR011623">
    <property type="entry name" value="7TMR_DISM_rcpt_extracell_dom1"/>
</dbReference>
<feature type="transmembrane region" description="Helical" evidence="3">
    <location>
        <begin position="268"/>
        <end position="287"/>
    </location>
</feature>